<dbReference type="SMART" id="SM00760">
    <property type="entry name" value="Bac_DnaA_C"/>
    <property type="match status" value="1"/>
</dbReference>
<dbReference type="RefSeq" id="WP_114432105.1">
    <property type="nucleotide sequence ID" value="NZ_QPJM01000017.1"/>
</dbReference>
<gene>
    <name evidence="2" type="ORF">C7476_11797</name>
</gene>
<dbReference type="Pfam" id="PF08299">
    <property type="entry name" value="Bac_DnaA_C"/>
    <property type="match status" value="1"/>
</dbReference>
<dbReference type="InterPro" id="IPR010921">
    <property type="entry name" value="Trp_repressor/repl_initiator"/>
</dbReference>
<dbReference type="OrthoDB" id="8480222at2"/>
<dbReference type="CDD" id="cd06571">
    <property type="entry name" value="Bac_DnaA_C"/>
    <property type="match status" value="1"/>
</dbReference>
<evidence type="ECO:0000259" key="1">
    <source>
        <dbReference type="SMART" id="SM00760"/>
    </source>
</evidence>
<protein>
    <submittedName>
        <fullName evidence="2">DnaA-like protein</fullName>
    </submittedName>
</protein>
<dbReference type="GO" id="GO:0006270">
    <property type="term" value="P:DNA replication initiation"/>
    <property type="evidence" value="ECO:0007669"/>
    <property type="project" value="InterPro"/>
</dbReference>
<proteinExistence type="predicted"/>
<dbReference type="GO" id="GO:0006275">
    <property type="term" value="P:regulation of DNA replication"/>
    <property type="evidence" value="ECO:0007669"/>
    <property type="project" value="InterPro"/>
</dbReference>
<dbReference type="AlphaFoldDB" id="A0A368YH77"/>
<name>A0A368YH77_9HYPH</name>
<reference evidence="2 3" key="1">
    <citation type="submission" date="2018-07" db="EMBL/GenBank/DDBJ databases">
        <title>Genomic Encyclopedia of Type Strains, Phase III (KMG-III): the genomes of soil and plant-associated and newly described type strains.</title>
        <authorList>
            <person name="Whitman W."/>
        </authorList>
    </citation>
    <scope>NUCLEOTIDE SEQUENCE [LARGE SCALE GENOMIC DNA]</scope>
    <source>
        <strain evidence="2 3">31-25a</strain>
    </source>
</reference>
<sequence>MSSSLPRLIRSGAEARAVTDTLKPRRCRFKRPVLAVVDEEAPVDERLFQLCDGVLDILSAFFNVNGRDLRSHSRCERSVARVRQIGMYVAHVTLALTMSEVGRAFGRDRSTVNHACHLVEDMREDLEFDRIIQTIENIIRVAYVESGRLRA</sequence>
<dbReference type="InterPro" id="IPR013159">
    <property type="entry name" value="DnaA_C"/>
</dbReference>
<evidence type="ECO:0000313" key="2">
    <source>
        <dbReference type="EMBL" id="RCW79582.1"/>
    </source>
</evidence>
<dbReference type="EMBL" id="QPJM01000017">
    <property type="protein sequence ID" value="RCW79582.1"/>
    <property type="molecule type" value="Genomic_DNA"/>
</dbReference>
<dbReference type="Proteomes" id="UP000253324">
    <property type="component" value="Unassembled WGS sequence"/>
</dbReference>
<organism evidence="2 3">
    <name type="scientific">Phyllobacterium bourgognense</name>
    <dbReference type="NCBI Taxonomy" id="314236"/>
    <lineage>
        <taxon>Bacteria</taxon>
        <taxon>Pseudomonadati</taxon>
        <taxon>Pseudomonadota</taxon>
        <taxon>Alphaproteobacteria</taxon>
        <taxon>Hyphomicrobiales</taxon>
        <taxon>Phyllobacteriaceae</taxon>
        <taxon>Phyllobacterium</taxon>
    </lineage>
</organism>
<dbReference type="Gene3D" id="1.10.1750.10">
    <property type="match status" value="1"/>
</dbReference>
<dbReference type="GO" id="GO:0005524">
    <property type="term" value="F:ATP binding"/>
    <property type="evidence" value="ECO:0007669"/>
    <property type="project" value="InterPro"/>
</dbReference>
<comment type="caution">
    <text evidence="2">The sequence shown here is derived from an EMBL/GenBank/DDBJ whole genome shotgun (WGS) entry which is preliminary data.</text>
</comment>
<feature type="domain" description="Chromosomal replication initiator DnaA C-terminal" evidence="1">
    <location>
        <begin position="50"/>
        <end position="119"/>
    </location>
</feature>
<dbReference type="SUPFAM" id="SSF48295">
    <property type="entry name" value="TrpR-like"/>
    <property type="match status" value="1"/>
</dbReference>
<keyword evidence="3" id="KW-1185">Reference proteome</keyword>
<dbReference type="GO" id="GO:0043565">
    <property type="term" value="F:sequence-specific DNA binding"/>
    <property type="evidence" value="ECO:0007669"/>
    <property type="project" value="InterPro"/>
</dbReference>
<evidence type="ECO:0000313" key="3">
    <source>
        <dbReference type="Proteomes" id="UP000253324"/>
    </source>
</evidence>
<accession>A0A368YH77</accession>